<organism evidence="2">
    <name type="scientific">Micromonas pusilla</name>
    <name type="common">Picoplanktonic green alga</name>
    <name type="synonym">Chromulina pusilla</name>
    <dbReference type="NCBI Taxonomy" id="38833"/>
    <lineage>
        <taxon>Eukaryota</taxon>
        <taxon>Viridiplantae</taxon>
        <taxon>Chlorophyta</taxon>
        <taxon>Mamiellophyceae</taxon>
        <taxon>Mamiellales</taxon>
        <taxon>Mamiellaceae</taxon>
        <taxon>Micromonas</taxon>
    </lineage>
</organism>
<feature type="region of interest" description="Disordered" evidence="1">
    <location>
        <begin position="96"/>
        <end position="172"/>
    </location>
</feature>
<evidence type="ECO:0000256" key="1">
    <source>
        <dbReference type="SAM" id="MobiDB-lite"/>
    </source>
</evidence>
<name>A0A7S0IH10_MICPS</name>
<accession>A0A7S0IH10</accession>
<sequence length="288" mass="29958">MMGVSVVGNHVGACANAIVKGGGKALEHTTSKGAAQRRRGAGTLACGALAATTTAVAFAHPTRTSAAPPPTKPAIIPILSHEIYVDKQLIAPTKSGRILRRRKGSGSSGDDGDSRGDDGDRWNLDNADNGGFNGGGNGDNDSNGGNWNGWGGGGGDKNNDGSGNDAGESGDDFEDEFYRRVRMRGVDDRGVMWLWQTLCAATLVGSVQHVLERGDRLRLEAAARLLNPAESCAAAAQSMERAIAPTVRLANASAQKGRRMALTASITRAHLSRQPFSAMAGECAAGWY</sequence>
<gene>
    <name evidence="2" type="ORF">MCOM1403_LOCUS9018</name>
</gene>
<feature type="compositionally biased region" description="Gly residues" evidence="1">
    <location>
        <begin position="146"/>
        <end position="156"/>
    </location>
</feature>
<proteinExistence type="predicted"/>
<dbReference type="EMBL" id="HBEQ01011200">
    <property type="protein sequence ID" value="CAD8521588.1"/>
    <property type="molecule type" value="Transcribed_RNA"/>
</dbReference>
<feature type="compositionally biased region" description="Basic and acidic residues" evidence="1">
    <location>
        <begin position="112"/>
        <end position="123"/>
    </location>
</feature>
<dbReference type="AlphaFoldDB" id="A0A7S0IH10"/>
<evidence type="ECO:0000313" key="2">
    <source>
        <dbReference type="EMBL" id="CAD8521588.1"/>
    </source>
</evidence>
<reference evidence="2" key="1">
    <citation type="submission" date="2021-01" db="EMBL/GenBank/DDBJ databases">
        <authorList>
            <person name="Corre E."/>
            <person name="Pelletier E."/>
            <person name="Niang G."/>
            <person name="Scheremetjew M."/>
            <person name="Finn R."/>
            <person name="Kale V."/>
            <person name="Holt S."/>
            <person name="Cochrane G."/>
            <person name="Meng A."/>
            <person name="Brown T."/>
            <person name="Cohen L."/>
        </authorList>
    </citation>
    <scope>NUCLEOTIDE SEQUENCE</scope>
    <source>
        <strain evidence="2">CCMP1723</strain>
    </source>
</reference>
<protein>
    <submittedName>
        <fullName evidence="2">Uncharacterized protein</fullName>
    </submittedName>
</protein>